<dbReference type="OrthoDB" id="9805682at2"/>
<evidence type="ECO:0000256" key="3">
    <source>
        <dbReference type="ARBA" id="ARBA00022475"/>
    </source>
</evidence>
<feature type="transmembrane region" description="Helical" evidence="7">
    <location>
        <begin position="170"/>
        <end position="195"/>
    </location>
</feature>
<keyword evidence="4 7" id="KW-0812">Transmembrane</keyword>
<dbReference type="RefSeq" id="WP_032928968.1">
    <property type="nucleotide sequence ID" value="NZ_LZTH01000018.1"/>
</dbReference>
<accession>A0A1A5IF03</accession>
<keyword evidence="6 7" id="KW-0472">Membrane</keyword>
<gene>
    <name evidence="9" type="ORF">BAE39_26305</name>
</gene>
<evidence type="ECO:0000256" key="4">
    <source>
        <dbReference type="ARBA" id="ARBA00022692"/>
    </source>
</evidence>
<evidence type="ECO:0000313" key="10">
    <source>
        <dbReference type="Proteomes" id="UP000093748"/>
    </source>
</evidence>
<feature type="transmembrane region" description="Helical" evidence="7">
    <location>
        <begin position="372"/>
        <end position="399"/>
    </location>
</feature>
<dbReference type="Gene3D" id="1.20.81.30">
    <property type="entry name" value="Type II secretion system (T2SS), domain F"/>
    <property type="match status" value="2"/>
</dbReference>
<feature type="domain" description="Type II secretion system protein GspF" evidence="8">
    <location>
        <begin position="274"/>
        <end position="394"/>
    </location>
</feature>
<dbReference type="EMBL" id="LZTJ01000036">
    <property type="protein sequence ID" value="OBP68090.1"/>
    <property type="molecule type" value="Genomic_DNA"/>
</dbReference>
<feature type="transmembrane region" description="Helical" evidence="7">
    <location>
        <begin position="223"/>
        <end position="241"/>
    </location>
</feature>
<evidence type="ECO:0000256" key="2">
    <source>
        <dbReference type="ARBA" id="ARBA00005745"/>
    </source>
</evidence>
<reference evidence="10" key="1">
    <citation type="submission" date="2016-06" db="EMBL/GenBank/DDBJ databases">
        <title>NZP2037 Pacbio-Illumina hybrid assembly.</title>
        <authorList>
            <person name="Ramsay J.P."/>
        </authorList>
    </citation>
    <scope>NUCLEOTIDE SEQUENCE [LARGE SCALE GENOMIC DNA]</scope>
    <source>
        <strain evidence="10">R7ANS::ICEMlSym2042</strain>
    </source>
</reference>
<evidence type="ECO:0000313" key="9">
    <source>
        <dbReference type="EMBL" id="OBP68090.1"/>
    </source>
</evidence>
<evidence type="ECO:0000256" key="7">
    <source>
        <dbReference type="SAM" id="Phobius"/>
    </source>
</evidence>
<dbReference type="GeneID" id="66685737"/>
<comment type="caution">
    <text evidence="9">The sequence shown here is derived from an EMBL/GenBank/DDBJ whole genome shotgun (WGS) entry which is preliminary data.</text>
</comment>
<name>A0A1A5IF03_RHILI</name>
<protein>
    <submittedName>
        <fullName evidence="9">General secretion pathway protein GspF</fullName>
    </submittedName>
</protein>
<feature type="domain" description="Type II secretion system protein GspF" evidence="8">
    <location>
        <begin position="73"/>
        <end position="193"/>
    </location>
</feature>
<keyword evidence="3" id="KW-1003">Cell membrane</keyword>
<dbReference type="Pfam" id="PF00482">
    <property type="entry name" value="T2SSF"/>
    <property type="match status" value="2"/>
</dbReference>
<dbReference type="AlphaFoldDB" id="A0A1A5IF03"/>
<dbReference type="PRINTS" id="PR00812">
    <property type="entry name" value="BCTERIALGSPF"/>
</dbReference>
<comment type="subcellular location">
    <subcellularLocation>
        <location evidence="1">Cell membrane</location>
        <topology evidence="1">Multi-pass membrane protein</topology>
    </subcellularLocation>
</comment>
<organism evidence="9 10">
    <name type="scientific">Rhizobium loti</name>
    <name type="common">Mesorhizobium loti</name>
    <dbReference type="NCBI Taxonomy" id="381"/>
    <lineage>
        <taxon>Bacteria</taxon>
        <taxon>Pseudomonadati</taxon>
        <taxon>Pseudomonadota</taxon>
        <taxon>Alphaproteobacteria</taxon>
        <taxon>Hyphomicrobiales</taxon>
        <taxon>Phyllobacteriaceae</taxon>
        <taxon>Mesorhizobium</taxon>
    </lineage>
</organism>
<evidence type="ECO:0000256" key="6">
    <source>
        <dbReference type="ARBA" id="ARBA00023136"/>
    </source>
</evidence>
<dbReference type="GO" id="GO:0005886">
    <property type="term" value="C:plasma membrane"/>
    <property type="evidence" value="ECO:0007669"/>
    <property type="project" value="UniProtKB-SubCell"/>
</dbReference>
<keyword evidence="5 7" id="KW-1133">Transmembrane helix</keyword>
<dbReference type="PANTHER" id="PTHR30012:SF0">
    <property type="entry name" value="TYPE II SECRETION SYSTEM PROTEIN F-RELATED"/>
    <property type="match status" value="1"/>
</dbReference>
<evidence type="ECO:0000259" key="8">
    <source>
        <dbReference type="Pfam" id="PF00482"/>
    </source>
</evidence>
<dbReference type="InterPro" id="IPR018076">
    <property type="entry name" value="T2SS_GspF_dom"/>
</dbReference>
<dbReference type="PANTHER" id="PTHR30012">
    <property type="entry name" value="GENERAL SECRETION PATHWAY PROTEIN"/>
    <property type="match status" value="1"/>
</dbReference>
<proteinExistence type="inferred from homology"/>
<dbReference type="InterPro" id="IPR042094">
    <property type="entry name" value="T2SS_GspF_sf"/>
</dbReference>
<sequence>MPAFAYRAYLADGSTEAGVLDASTKQDAARKLAQQGRRSYHLAPVNSERPQLRLPGRSALTLTRRVDLSRLFSELSVLLNAGFTVDRALGAVISGEANRQRRQQLQSVLDLTTGGRPIAEAFAALPGITPDVAALLASGERSGKMAFICQRLADTFEATAKRRAAIIEALAYPAFLLLVMSGALVILATVLVPALEPIFEGSSAPKPFTVTMLSAFGTVFRDYPFVFPLAAVLGLLCYLLLSRSAGARRQLSHWLLKIPLIGALVRDAVIARYLETLALLLGNGVAMTEALGLAANVSRQSSLAASFASIEDNVANGARLHGAIVKAGIFDHATMSLVSLGEEANALPVVLDRAAKMLQLTLTRRIDTVLKLLTPALTISLGFLVGSLVISVMTTILSINDLALQ</sequence>
<dbReference type="InterPro" id="IPR003004">
    <property type="entry name" value="GspF/PilC"/>
</dbReference>
<evidence type="ECO:0000256" key="5">
    <source>
        <dbReference type="ARBA" id="ARBA00022989"/>
    </source>
</evidence>
<comment type="similarity">
    <text evidence="2">Belongs to the GSP F family.</text>
</comment>
<dbReference type="Proteomes" id="UP000093748">
    <property type="component" value="Unassembled WGS sequence"/>
</dbReference>
<evidence type="ECO:0000256" key="1">
    <source>
        <dbReference type="ARBA" id="ARBA00004651"/>
    </source>
</evidence>